<dbReference type="OrthoDB" id="9760250at2"/>
<reference evidence="2" key="1">
    <citation type="submission" date="2016-10" db="EMBL/GenBank/DDBJ databases">
        <authorList>
            <person name="Varghese N."/>
            <person name="Submissions S."/>
        </authorList>
    </citation>
    <scope>NUCLEOTIDE SEQUENCE [LARGE SCALE GENOMIC DNA]</scope>
    <source>
        <strain evidence="2">DSM 100420</strain>
    </source>
</reference>
<organism evidence="1 2">
    <name type="scientific">Jannaschia faecimaris</name>
    <dbReference type="NCBI Taxonomy" id="1244108"/>
    <lineage>
        <taxon>Bacteria</taxon>
        <taxon>Pseudomonadati</taxon>
        <taxon>Pseudomonadota</taxon>
        <taxon>Alphaproteobacteria</taxon>
        <taxon>Rhodobacterales</taxon>
        <taxon>Roseobacteraceae</taxon>
        <taxon>Jannaschia</taxon>
    </lineage>
</organism>
<evidence type="ECO:0000313" key="2">
    <source>
        <dbReference type="Proteomes" id="UP000198914"/>
    </source>
</evidence>
<proteinExistence type="predicted"/>
<dbReference type="RefSeq" id="WP_092647821.1">
    <property type="nucleotide sequence ID" value="NZ_FNPX01000025.1"/>
</dbReference>
<dbReference type="Proteomes" id="UP000198914">
    <property type="component" value="Unassembled WGS sequence"/>
</dbReference>
<protein>
    <submittedName>
        <fullName evidence="1">Uncharacterized protein</fullName>
    </submittedName>
</protein>
<evidence type="ECO:0000313" key="1">
    <source>
        <dbReference type="EMBL" id="SDZ58568.1"/>
    </source>
</evidence>
<name>A0A1H3U870_9RHOB</name>
<dbReference type="AlphaFoldDB" id="A0A1H3U870"/>
<sequence>MAGSAGASRHRARSGLPLTTFRLHNGNERVSGETLDLLLTVDEWLDCETDDLPPRSGAPEVGVNLGGSASMSAASFYWPETGRLECIARTVRRA</sequence>
<gene>
    <name evidence="1" type="ORF">SAMN05444004_12535</name>
</gene>
<dbReference type="EMBL" id="FNPX01000025">
    <property type="protein sequence ID" value="SDZ58568.1"/>
    <property type="molecule type" value="Genomic_DNA"/>
</dbReference>
<dbReference type="STRING" id="1244108.SAMN05444004_12535"/>
<keyword evidence="2" id="KW-1185">Reference proteome</keyword>
<accession>A0A1H3U870</accession>